<dbReference type="InterPro" id="IPR017900">
    <property type="entry name" value="4Fe4S_Fe_S_CS"/>
</dbReference>
<dbReference type="InterPro" id="IPR002586">
    <property type="entry name" value="CobQ/CobB/MinD/ParA_Nub-bd_dom"/>
</dbReference>
<comment type="caution">
    <text evidence="5">The sequence shown here is derived from an EMBL/GenBank/DDBJ whole genome shotgun (WGS) entry which is preliminary data.</text>
</comment>
<dbReference type="SUPFAM" id="SSF52540">
    <property type="entry name" value="P-loop containing nucleoside triphosphate hydrolases"/>
    <property type="match status" value="1"/>
</dbReference>
<dbReference type="RefSeq" id="WP_322607805.1">
    <property type="nucleotide sequence ID" value="NZ_JARVCO010000007.1"/>
</dbReference>
<keyword evidence="2" id="KW-0408">Iron</keyword>
<evidence type="ECO:0000256" key="2">
    <source>
        <dbReference type="ARBA" id="ARBA00023004"/>
    </source>
</evidence>
<dbReference type="EMBL" id="JARVCO010000007">
    <property type="protein sequence ID" value="MDZ8118005.1"/>
    <property type="molecule type" value="Genomic_DNA"/>
</dbReference>
<dbReference type="PROSITE" id="PS00198">
    <property type="entry name" value="4FE4S_FER_1"/>
    <property type="match status" value="1"/>
</dbReference>
<dbReference type="PANTHER" id="PTHR43534">
    <property type="entry name" value="MIND SUPERFAMILY P-LOOP ATPASE CONTAINING AN INSERTED FERREDOXIN DOMAIN"/>
    <property type="match status" value="1"/>
</dbReference>
<dbReference type="Pfam" id="PF01656">
    <property type="entry name" value="CbiA"/>
    <property type="match status" value="1"/>
</dbReference>
<evidence type="ECO:0000259" key="4">
    <source>
        <dbReference type="PROSITE" id="PS51379"/>
    </source>
</evidence>
<dbReference type="Gene3D" id="3.40.50.300">
    <property type="entry name" value="P-loop containing nucleotide triphosphate hydrolases"/>
    <property type="match status" value="1"/>
</dbReference>
<keyword evidence="1" id="KW-0479">Metal-binding</keyword>
<evidence type="ECO:0000313" key="5">
    <source>
        <dbReference type="EMBL" id="MDZ8118005.1"/>
    </source>
</evidence>
<keyword evidence="3" id="KW-0411">Iron-sulfur</keyword>
<dbReference type="InterPro" id="IPR027417">
    <property type="entry name" value="P-loop_NTPase"/>
</dbReference>
<dbReference type="PANTHER" id="PTHR43534:SF1">
    <property type="entry name" value="4FE-4S CLUSTER CONTAINING PARA FAMILY ATPASE PROTEIN"/>
    <property type="match status" value="1"/>
</dbReference>
<feature type="domain" description="4Fe-4S ferredoxin-type" evidence="4">
    <location>
        <begin position="59"/>
        <end position="83"/>
    </location>
</feature>
<protein>
    <submittedName>
        <fullName evidence="5">ATP-binding protein</fullName>
    </submittedName>
</protein>
<dbReference type="Gene3D" id="3.30.70.20">
    <property type="match status" value="1"/>
</dbReference>
<dbReference type="GO" id="GO:0005524">
    <property type="term" value="F:ATP binding"/>
    <property type="evidence" value="ECO:0007669"/>
    <property type="project" value="UniProtKB-KW"/>
</dbReference>
<evidence type="ECO:0000256" key="1">
    <source>
        <dbReference type="ARBA" id="ARBA00022723"/>
    </source>
</evidence>
<name>A0ABU5MV23_9BACT</name>
<dbReference type="InterPro" id="IPR017896">
    <property type="entry name" value="4Fe4S_Fe-S-bd"/>
</dbReference>
<dbReference type="Proteomes" id="UP001290861">
    <property type="component" value="Unassembled WGS sequence"/>
</dbReference>
<dbReference type="CDD" id="cd03110">
    <property type="entry name" value="SIMIBI_bact_arch"/>
    <property type="match status" value="1"/>
</dbReference>
<keyword evidence="6" id="KW-1185">Reference proteome</keyword>
<sequence length="294" mass="31167">MKELVIISGKGGTGKTSITASFAALADHPVLVDCDVDAADLHLVLQPEIQTSETFVSGHVAEIRTGDCTQCGLCMAVCRFDAITDFRVDAMACEGCGACVEFCPEKAIDFPEQECGIWHRSKTRHGSMVHARMHPGAENSGKLVSLLRTEAGKLAERENAGLILVDGSPGIGCPVIASITGADAVLVVTEPTLSGEHDLKRVLQLVSHFRIPAMVCVNKWDINKEMTSQIEALAESMNAVPVGRVPYDAAVTAAQVNARALVESSDGAAARAVRGIWGAIQKQLFAEECCHVAS</sequence>
<dbReference type="Pfam" id="PF00037">
    <property type="entry name" value="Fer4"/>
    <property type="match status" value="2"/>
</dbReference>
<gene>
    <name evidence="5" type="ORF">P9H32_05135</name>
</gene>
<accession>A0ABU5MV23</accession>
<reference evidence="5 6" key="1">
    <citation type="journal article" date="2024" name="Appl. Environ. Microbiol.">
        <title>Pontiella agarivorans sp. nov., a novel marine anaerobic bacterium capable of degrading macroalgal polysaccharides and fixing nitrogen.</title>
        <authorList>
            <person name="Liu N."/>
            <person name="Kivenson V."/>
            <person name="Peng X."/>
            <person name="Cui Z."/>
            <person name="Lankiewicz T.S."/>
            <person name="Gosselin K.M."/>
            <person name="English C.J."/>
            <person name="Blair E.M."/>
            <person name="O'Malley M.A."/>
            <person name="Valentine D.L."/>
        </authorList>
    </citation>
    <scope>NUCLEOTIDE SEQUENCE [LARGE SCALE GENOMIC DNA]</scope>
    <source>
        <strain evidence="5 6">NLcol2</strain>
    </source>
</reference>
<organism evidence="5 6">
    <name type="scientific">Pontiella agarivorans</name>
    <dbReference type="NCBI Taxonomy" id="3038953"/>
    <lineage>
        <taxon>Bacteria</taxon>
        <taxon>Pseudomonadati</taxon>
        <taxon>Kiritimatiellota</taxon>
        <taxon>Kiritimatiellia</taxon>
        <taxon>Kiritimatiellales</taxon>
        <taxon>Pontiellaceae</taxon>
        <taxon>Pontiella</taxon>
    </lineage>
</organism>
<keyword evidence="5" id="KW-0547">Nucleotide-binding</keyword>
<evidence type="ECO:0000256" key="3">
    <source>
        <dbReference type="ARBA" id="ARBA00023014"/>
    </source>
</evidence>
<keyword evidence="5" id="KW-0067">ATP-binding</keyword>
<proteinExistence type="predicted"/>
<dbReference type="PROSITE" id="PS51379">
    <property type="entry name" value="4FE4S_FER_2"/>
    <property type="match status" value="2"/>
</dbReference>
<evidence type="ECO:0000313" key="6">
    <source>
        <dbReference type="Proteomes" id="UP001290861"/>
    </source>
</evidence>
<feature type="domain" description="4Fe-4S ferredoxin-type" evidence="4">
    <location>
        <begin position="84"/>
        <end position="113"/>
    </location>
</feature>